<name>A0A150ISB3_9EURY</name>
<evidence type="ECO:0000256" key="1">
    <source>
        <dbReference type="SAM" id="Phobius"/>
    </source>
</evidence>
<evidence type="ECO:0000313" key="2">
    <source>
        <dbReference type="EMBL" id="KYC47860.1"/>
    </source>
</evidence>
<reference evidence="4 5" key="1">
    <citation type="journal article" date="2016" name="ISME J.">
        <title>Chasing the elusive Euryarchaeota class WSA2: genomes reveal a uniquely fastidious methyl-reducing methanogen.</title>
        <authorList>
            <person name="Nobu M.K."/>
            <person name="Narihiro T."/>
            <person name="Kuroda K."/>
            <person name="Mei R."/>
            <person name="Liu W.T."/>
        </authorList>
    </citation>
    <scope>NUCLEOTIDE SEQUENCE [LARGE SCALE GENOMIC DNA]</scope>
    <source>
        <strain evidence="2">B15fssc0709_Meth_Bin003</strain>
        <strain evidence="3">U1lsi0528_Bin055</strain>
    </source>
</reference>
<dbReference type="Proteomes" id="UP000075398">
    <property type="component" value="Unassembled WGS sequence"/>
</dbReference>
<evidence type="ECO:0000313" key="4">
    <source>
        <dbReference type="Proteomes" id="UP000075398"/>
    </source>
</evidence>
<accession>A0A150J8J3</accession>
<dbReference type="EMBL" id="LNGF01000015">
    <property type="protein sequence ID" value="KYC47860.1"/>
    <property type="molecule type" value="Genomic_DNA"/>
</dbReference>
<keyword evidence="1" id="KW-0472">Membrane</keyword>
<protein>
    <submittedName>
        <fullName evidence="2">Uncharacterized protein</fullName>
    </submittedName>
</protein>
<dbReference type="Proteomes" id="UP000091929">
    <property type="component" value="Unassembled WGS sequence"/>
</dbReference>
<gene>
    <name evidence="3" type="ORF">AMQ22_00207</name>
    <name evidence="2" type="ORF">APG11_00835</name>
</gene>
<evidence type="ECO:0000313" key="3">
    <source>
        <dbReference type="EMBL" id="KYC53536.1"/>
    </source>
</evidence>
<accession>A0A150ISB3</accession>
<keyword evidence="1" id="KW-0812">Transmembrane</keyword>
<proteinExistence type="predicted"/>
<sequence length="129" mass="14581">MIKQSGNLFIGIISLILAAICTFFLLLGLNGCDLKKTPTNVNQDDVIVMQKVNYTMDGDNLIARFTLYNKTNNVIADNVRLEASIDREHYSKSCGKIPPLSTYTANLTFPNHTKDDILEIKYEIFYDIL</sequence>
<dbReference type="EMBL" id="LNGC01000004">
    <property type="protein sequence ID" value="KYC53536.1"/>
    <property type="molecule type" value="Genomic_DNA"/>
</dbReference>
<comment type="caution">
    <text evidence="2">The sequence shown here is derived from an EMBL/GenBank/DDBJ whole genome shotgun (WGS) entry which is preliminary data.</text>
</comment>
<evidence type="ECO:0000313" key="5">
    <source>
        <dbReference type="Proteomes" id="UP000091929"/>
    </source>
</evidence>
<feature type="transmembrane region" description="Helical" evidence="1">
    <location>
        <begin position="7"/>
        <end position="29"/>
    </location>
</feature>
<dbReference type="AlphaFoldDB" id="A0A150ISB3"/>
<keyword evidence="1" id="KW-1133">Transmembrane helix</keyword>
<organism evidence="2 5">
    <name type="scientific">Candidatus Methanofastidiosum methylothiophilum</name>
    <dbReference type="NCBI Taxonomy" id="1705564"/>
    <lineage>
        <taxon>Archaea</taxon>
        <taxon>Methanobacteriati</taxon>
        <taxon>Methanobacteriota</taxon>
        <taxon>Stenosarchaea group</taxon>
        <taxon>Candidatus Methanofastidiosia</taxon>
        <taxon>Candidatus Methanofastidiosales</taxon>
        <taxon>Candidatus Methanofastidiosaceae</taxon>
        <taxon>Candidatus Methanofastidiosum</taxon>
    </lineage>
</organism>